<protein>
    <submittedName>
        <fullName evidence="1">Uncharacterized protein</fullName>
    </submittedName>
</protein>
<dbReference type="EMBL" id="JBHSKF010000010">
    <property type="protein sequence ID" value="MFC5289271.1"/>
    <property type="molecule type" value="Genomic_DNA"/>
</dbReference>
<evidence type="ECO:0000313" key="2">
    <source>
        <dbReference type="Proteomes" id="UP001596157"/>
    </source>
</evidence>
<sequence>MAMRGQGGVADRVAQLAVQRLRGIRHANVAIPGEDVTDDPVAVVLRYFDQANRDDWVLGDGADKHLDGDTDGDREIQAILDALAPGQDTLQQAIDLITSAEAGDVRAERESDRPLRIAFSVGLGRRARAHHRPRLNPSKYHSIAGVLHRSDYIRISVHHIGPGYGLN</sequence>
<comment type="caution">
    <text evidence="1">The sequence shown here is derived from an EMBL/GenBank/DDBJ whole genome shotgun (WGS) entry which is preliminary data.</text>
</comment>
<accession>A0ABW0ER52</accession>
<dbReference type="Proteomes" id="UP001596157">
    <property type="component" value="Unassembled WGS sequence"/>
</dbReference>
<proteinExistence type="predicted"/>
<dbReference type="RefSeq" id="WP_378249116.1">
    <property type="nucleotide sequence ID" value="NZ_JBHSKF010000010.1"/>
</dbReference>
<evidence type="ECO:0000313" key="1">
    <source>
        <dbReference type="EMBL" id="MFC5289271.1"/>
    </source>
</evidence>
<name>A0ABW0ER52_9PSEU</name>
<reference evidence="2" key="1">
    <citation type="journal article" date="2019" name="Int. J. Syst. Evol. Microbiol.">
        <title>The Global Catalogue of Microorganisms (GCM) 10K type strain sequencing project: providing services to taxonomists for standard genome sequencing and annotation.</title>
        <authorList>
            <consortium name="The Broad Institute Genomics Platform"/>
            <consortium name="The Broad Institute Genome Sequencing Center for Infectious Disease"/>
            <person name="Wu L."/>
            <person name="Ma J."/>
        </authorList>
    </citation>
    <scope>NUCLEOTIDE SEQUENCE [LARGE SCALE GENOMIC DNA]</scope>
    <source>
        <strain evidence="2">CCUG 59778</strain>
    </source>
</reference>
<organism evidence="1 2">
    <name type="scientific">Actinokineospora guangxiensis</name>
    <dbReference type="NCBI Taxonomy" id="1490288"/>
    <lineage>
        <taxon>Bacteria</taxon>
        <taxon>Bacillati</taxon>
        <taxon>Actinomycetota</taxon>
        <taxon>Actinomycetes</taxon>
        <taxon>Pseudonocardiales</taxon>
        <taxon>Pseudonocardiaceae</taxon>
        <taxon>Actinokineospora</taxon>
    </lineage>
</organism>
<gene>
    <name evidence="1" type="ORF">ACFPM7_19640</name>
</gene>
<keyword evidence="2" id="KW-1185">Reference proteome</keyword>